<evidence type="ECO:0000313" key="15">
    <source>
        <dbReference type="Proteomes" id="UP001438707"/>
    </source>
</evidence>
<feature type="transmembrane region" description="Helical" evidence="12">
    <location>
        <begin position="1148"/>
        <end position="1171"/>
    </location>
</feature>
<evidence type="ECO:0000256" key="11">
    <source>
        <dbReference type="SAM" id="MobiDB-lite"/>
    </source>
</evidence>
<dbReference type="Gene3D" id="2.70.150.10">
    <property type="entry name" value="Calcium-transporting ATPase, cytoplasmic transduction domain A"/>
    <property type="match status" value="1"/>
</dbReference>
<dbReference type="GO" id="GO:0015662">
    <property type="term" value="F:P-type ion transporter activity"/>
    <property type="evidence" value="ECO:0007669"/>
    <property type="project" value="TreeGrafter"/>
</dbReference>
<comment type="similarity">
    <text evidence="2">Belongs to the cation transport ATPase (P-type) (TC 3.A.3) family. Type V subfamily.</text>
</comment>
<evidence type="ECO:0000256" key="2">
    <source>
        <dbReference type="ARBA" id="ARBA00006000"/>
    </source>
</evidence>
<sequence length="1272" mass="139535">MSKGSQAVASPSLVANIKELDSLSFLLERPEKQRIDRAPFAYLNLFNALYLFKNILFWDWARIKLFVPILLAILACNGLVWLLVHWSIRLRAYMRYTTCSDLHDASHCQVNPAAFSGAKEIVLLQRRQLDEEAELSFLYRKQRYCWNSEAKQFERLKYPVEETFGTYRKSTGLGTESRVLSALERWGPNAFEVPLPSFGILLQEQLLAPFFVFQAFCVGLWSLDDYWMYSAFTLMMLVLFECSVVMQRMRSLKELRSLQAPKQVLQVYRNGKWDRLPGDALVPGDILSIGRPPGVGGEERTVPADCLLLAGTCIVEEAVLTGESTPQWKAPVGAPAEGDEELSEVDPSARLSIPQHKGHILFGGTRVLQHTCDKGSRIRTPDGGCLAVVLRTGFETGQGQLMRTILFSTERVTANSWEAGAFILFLLIFAIAAAGYVLYYALQDPERSRYKLLLNCSMIITSVIPPELPMELSMAVNASLMALMRKRVFCTEPFRIPLAGKVAICCFDKTGTLTSDNLILEGLTGLAGRGQDLVKDVKQASPEVLRVMASCQSLIQVDGDIVGDPLEKASFQATGWSLNGSTCVSPKQGKHKETASVLHRYHFSSALKRMSAIVKVEDESTSMPVLWVVLKGAPEVVRQFLAHPPADYDQSYKRFAAQGARVIALAYKRLPSSTATSELRSMSRDDIESGLDFGGFAVFHCPLKPESEPALRILKESSHQLVMITGDAPLTACHTAAQLHIVDRPVLVLQHRGQEAGVGGGPDPHHQEADGSYEWVSPDESVREPFSSDRSQAVALASQYDLAISGEGLGHLHDIRAEDTFVPMTQVFARVSPDQKEAILRILRGAGWTTLMCGDGTNDVGALKSADVGVALLAPTAVSHPPGTAPAAAPVAGKAPSGAGAAAAQPGGKLPGGKKGQQQQQAQAIIPARGQSAVPNGIASQGKVLANGPAGQQVVKKTGGYGSRMLENLEKQGKPVDERMRRMADWMDSMDTGDDGQVPMVKPGDASMAAPFTAKESSVMPCTDIIKQGRSTLVTTIQMFKILGLICLNSAYILSVMYLQGVKMSDTQATSHGMVSAGLFFVISSAKPLQTLSAERPHTRIFCVYVFASLMGQFVINTAYLIYMYTCAIAMMPAEDAQKPDTDFKANLVNSVCFIIQFFIQLSTFAVNYMGHPHNASLRENRPLFTTILYSTAFICALLFDVPRGLASWFSLVPIPDIIRYKMVGLGISVLVVTYVWEHWLRRAFPEPLPPQKGYLAFVEADKHNRMQKKQQ</sequence>
<dbReference type="NCBIfam" id="TIGR01657">
    <property type="entry name" value="P-ATPase-V"/>
    <property type="match status" value="1"/>
</dbReference>
<evidence type="ECO:0000256" key="7">
    <source>
        <dbReference type="ARBA" id="ARBA00022842"/>
    </source>
</evidence>
<dbReference type="PRINTS" id="PR00119">
    <property type="entry name" value="CATATPASE"/>
</dbReference>
<dbReference type="InterPro" id="IPR059000">
    <property type="entry name" value="ATPase_P-type_domA"/>
</dbReference>
<accession>A0AAW1SGP7</accession>
<evidence type="ECO:0000256" key="10">
    <source>
        <dbReference type="ARBA" id="ARBA00023136"/>
    </source>
</evidence>
<dbReference type="SUPFAM" id="SSF81660">
    <property type="entry name" value="Metal cation-transporting ATPase, ATP-binding domain N"/>
    <property type="match status" value="1"/>
</dbReference>
<keyword evidence="3 12" id="KW-0812">Transmembrane</keyword>
<keyword evidence="6" id="KW-0067">ATP-binding</keyword>
<dbReference type="InterPro" id="IPR044492">
    <property type="entry name" value="P_typ_ATPase_HD_dom"/>
</dbReference>
<dbReference type="GO" id="GO:0006874">
    <property type="term" value="P:intracellular calcium ion homeostasis"/>
    <property type="evidence" value="ECO:0007669"/>
    <property type="project" value="TreeGrafter"/>
</dbReference>
<evidence type="ECO:0000256" key="4">
    <source>
        <dbReference type="ARBA" id="ARBA00022723"/>
    </source>
</evidence>
<dbReference type="GO" id="GO:0046872">
    <property type="term" value="F:metal ion binding"/>
    <property type="evidence" value="ECO:0007669"/>
    <property type="project" value="UniProtKB-KW"/>
</dbReference>
<feature type="region of interest" description="Disordered" evidence="11">
    <location>
        <begin position="880"/>
        <end position="927"/>
    </location>
</feature>
<dbReference type="GO" id="GO:0005789">
    <property type="term" value="C:endoplasmic reticulum membrane"/>
    <property type="evidence" value="ECO:0007669"/>
    <property type="project" value="TreeGrafter"/>
</dbReference>
<keyword evidence="7" id="KW-0460">Magnesium</keyword>
<feature type="transmembrane region" description="Helical" evidence="12">
    <location>
        <begin position="1040"/>
        <end position="1059"/>
    </location>
</feature>
<keyword evidence="10 12" id="KW-0472">Membrane</keyword>
<dbReference type="EMBL" id="JALJOS010000001">
    <property type="protein sequence ID" value="KAK9844796.1"/>
    <property type="molecule type" value="Genomic_DNA"/>
</dbReference>
<dbReference type="SUPFAM" id="SSF56784">
    <property type="entry name" value="HAD-like"/>
    <property type="match status" value="1"/>
</dbReference>
<evidence type="ECO:0000256" key="8">
    <source>
        <dbReference type="ARBA" id="ARBA00022967"/>
    </source>
</evidence>
<evidence type="ECO:0000256" key="3">
    <source>
        <dbReference type="ARBA" id="ARBA00022692"/>
    </source>
</evidence>
<dbReference type="InterPro" id="IPR023214">
    <property type="entry name" value="HAD_sf"/>
</dbReference>
<evidence type="ECO:0000256" key="5">
    <source>
        <dbReference type="ARBA" id="ARBA00022741"/>
    </source>
</evidence>
<dbReference type="GO" id="GO:0019829">
    <property type="term" value="F:ATPase-coupled monoatomic cation transmembrane transporter activity"/>
    <property type="evidence" value="ECO:0007669"/>
    <property type="project" value="TreeGrafter"/>
</dbReference>
<dbReference type="InterPro" id="IPR023299">
    <property type="entry name" value="ATPase_P-typ_cyto_dom_N"/>
</dbReference>
<proteinExistence type="inferred from homology"/>
<dbReference type="SFLD" id="SFLDS00003">
    <property type="entry name" value="Haloacid_Dehalogenase"/>
    <property type="match status" value="1"/>
</dbReference>
<dbReference type="InterPro" id="IPR018303">
    <property type="entry name" value="ATPase_P-typ_P_site"/>
</dbReference>
<keyword evidence="8" id="KW-1278">Translocase</keyword>
<dbReference type="AlphaFoldDB" id="A0AAW1SGP7"/>
<dbReference type="SUPFAM" id="SSF81665">
    <property type="entry name" value="Calcium ATPase, transmembrane domain M"/>
    <property type="match status" value="1"/>
</dbReference>
<keyword evidence="5" id="KW-0547">Nucleotide-binding</keyword>
<feature type="transmembrane region" description="Helical" evidence="12">
    <location>
        <begin position="1183"/>
        <end position="1200"/>
    </location>
</feature>
<feature type="compositionally biased region" description="Low complexity" evidence="11">
    <location>
        <begin position="916"/>
        <end position="927"/>
    </location>
</feature>
<feature type="transmembrane region" description="Helical" evidence="12">
    <location>
        <begin position="206"/>
        <end position="223"/>
    </location>
</feature>
<dbReference type="GO" id="GO:0005524">
    <property type="term" value="F:ATP binding"/>
    <property type="evidence" value="ECO:0007669"/>
    <property type="project" value="UniProtKB-KW"/>
</dbReference>
<evidence type="ECO:0000256" key="12">
    <source>
        <dbReference type="SAM" id="Phobius"/>
    </source>
</evidence>
<gene>
    <name evidence="14" type="ORF">WJX74_006935</name>
</gene>
<dbReference type="PROSITE" id="PS00154">
    <property type="entry name" value="ATPASE_E1_E2"/>
    <property type="match status" value="1"/>
</dbReference>
<dbReference type="InterPro" id="IPR036412">
    <property type="entry name" value="HAD-like_sf"/>
</dbReference>
<dbReference type="SFLD" id="SFLDF00027">
    <property type="entry name" value="p-type_atpase"/>
    <property type="match status" value="1"/>
</dbReference>
<keyword evidence="4" id="KW-0479">Metal-binding</keyword>
<feature type="transmembrane region" description="Helical" evidence="12">
    <location>
        <begin position="63"/>
        <end position="84"/>
    </location>
</feature>
<feature type="transmembrane region" description="Helical" evidence="12">
    <location>
        <begin position="421"/>
        <end position="442"/>
    </location>
</feature>
<organism evidence="14 15">
    <name type="scientific">Apatococcus lobatus</name>
    <dbReference type="NCBI Taxonomy" id="904363"/>
    <lineage>
        <taxon>Eukaryota</taxon>
        <taxon>Viridiplantae</taxon>
        <taxon>Chlorophyta</taxon>
        <taxon>core chlorophytes</taxon>
        <taxon>Trebouxiophyceae</taxon>
        <taxon>Chlorellales</taxon>
        <taxon>Chlorellaceae</taxon>
        <taxon>Apatococcus</taxon>
    </lineage>
</organism>
<dbReference type="Gene3D" id="3.40.50.1000">
    <property type="entry name" value="HAD superfamily/HAD-like"/>
    <property type="match status" value="1"/>
</dbReference>
<feature type="domain" description="P-type ATPase A" evidence="13">
    <location>
        <begin position="266"/>
        <end position="404"/>
    </location>
</feature>
<feature type="transmembrane region" description="Helical" evidence="12">
    <location>
        <begin position="1220"/>
        <end position="1237"/>
    </location>
</feature>
<feature type="transmembrane region" description="Helical" evidence="12">
    <location>
        <begin position="39"/>
        <end position="57"/>
    </location>
</feature>
<comment type="subcellular location">
    <subcellularLocation>
        <location evidence="1">Membrane</location>
        <topology evidence="1">Multi-pass membrane protein</topology>
    </subcellularLocation>
</comment>
<protein>
    <recommendedName>
        <fullName evidence="13">P-type ATPase A domain-containing protein</fullName>
    </recommendedName>
</protein>
<reference evidence="14 15" key="1">
    <citation type="journal article" date="2024" name="Nat. Commun.">
        <title>Phylogenomics reveals the evolutionary origins of lichenization in chlorophyte algae.</title>
        <authorList>
            <person name="Puginier C."/>
            <person name="Libourel C."/>
            <person name="Otte J."/>
            <person name="Skaloud P."/>
            <person name="Haon M."/>
            <person name="Grisel S."/>
            <person name="Petersen M."/>
            <person name="Berrin J.G."/>
            <person name="Delaux P.M."/>
            <person name="Dal Grande F."/>
            <person name="Keller J."/>
        </authorList>
    </citation>
    <scope>NUCLEOTIDE SEQUENCE [LARGE SCALE GENOMIC DNA]</scope>
    <source>
        <strain evidence="14 15">SAG 2145</strain>
    </source>
</reference>
<feature type="compositionally biased region" description="Low complexity" evidence="11">
    <location>
        <begin position="881"/>
        <end position="908"/>
    </location>
</feature>
<dbReference type="SFLD" id="SFLDG00002">
    <property type="entry name" value="C1.7:_P-type_atpase_like"/>
    <property type="match status" value="1"/>
</dbReference>
<keyword evidence="15" id="KW-1185">Reference proteome</keyword>
<evidence type="ECO:0000256" key="6">
    <source>
        <dbReference type="ARBA" id="ARBA00022840"/>
    </source>
</evidence>
<dbReference type="PANTHER" id="PTHR45630">
    <property type="entry name" value="CATION-TRANSPORTING ATPASE-RELATED"/>
    <property type="match status" value="1"/>
</dbReference>
<feature type="transmembrane region" description="Helical" evidence="12">
    <location>
        <begin position="1101"/>
        <end position="1123"/>
    </location>
</feature>
<name>A0AAW1SGP7_9CHLO</name>
<evidence type="ECO:0000256" key="9">
    <source>
        <dbReference type="ARBA" id="ARBA00022989"/>
    </source>
</evidence>
<dbReference type="InterPro" id="IPR008250">
    <property type="entry name" value="ATPase_P-typ_transduc_dom_A_sf"/>
</dbReference>
<keyword evidence="9 12" id="KW-1133">Transmembrane helix</keyword>
<dbReference type="Proteomes" id="UP001438707">
    <property type="component" value="Unassembled WGS sequence"/>
</dbReference>
<dbReference type="Gene3D" id="3.40.1110.10">
    <property type="entry name" value="Calcium-transporting ATPase, cytoplasmic domain N"/>
    <property type="match status" value="1"/>
</dbReference>
<dbReference type="PANTHER" id="PTHR45630:SF7">
    <property type="entry name" value="ENDOPLASMIC RETICULUM TRANSMEMBRANE HELIX TRANSLOCASE"/>
    <property type="match status" value="1"/>
</dbReference>
<dbReference type="SUPFAM" id="SSF81653">
    <property type="entry name" value="Calcium ATPase, transduction domain A"/>
    <property type="match status" value="1"/>
</dbReference>
<dbReference type="InterPro" id="IPR023298">
    <property type="entry name" value="ATPase_P-typ_TM_dom_sf"/>
</dbReference>
<evidence type="ECO:0000313" key="14">
    <source>
        <dbReference type="EMBL" id="KAK9844796.1"/>
    </source>
</evidence>
<dbReference type="GO" id="GO:0016887">
    <property type="term" value="F:ATP hydrolysis activity"/>
    <property type="evidence" value="ECO:0007669"/>
    <property type="project" value="InterPro"/>
</dbReference>
<dbReference type="NCBIfam" id="TIGR01494">
    <property type="entry name" value="ATPase_P-type"/>
    <property type="match status" value="1"/>
</dbReference>
<comment type="caution">
    <text evidence="14">The sequence shown here is derived from an EMBL/GenBank/DDBJ whole genome shotgun (WGS) entry which is preliminary data.</text>
</comment>
<dbReference type="Pfam" id="PF00122">
    <property type="entry name" value="E1-E2_ATPase"/>
    <property type="match status" value="1"/>
</dbReference>
<dbReference type="InterPro" id="IPR001757">
    <property type="entry name" value="P_typ_ATPase"/>
</dbReference>
<evidence type="ECO:0000259" key="13">
    <source>
        <dbReference type="Pfam" id="PF00122"/>
    </source>
</evidence>
<evidence type="ECO:0000256" key="1">
    <source>
        <dbReference type="ARBA" id="ARBA00004141"/>
    </source>
</evidence>
<feature type="transmembrane region" description="Helical" evidence="12">
    <location>
        <begin position="229"/>
        <end position="246"/>
    </location>
</feature>
<dbReference type="InterPro" id="IPR006544">
    <property type="entry name" value="P-type_TPase_V"/>
</dbReference>